<dbReference type="Proteomes" id="UP000032266">
    <property type="component" value="Chromosome"/>
</dbReference>
<name>A0A0C5V4A3_9GAMM</name>
<dbReference type="EMBL" id="CP007142">
    <property type="protein sequence ID" value="AJQ94300.1"/>
    <property type="molecule type" value="Genomic_DNA"/>
</dbReference>
<proteinExistence type="predicted"/>
<evidence type="ECO:0000313" key="1">
    <source>
        <dbReference type="EMBL" id="AJQ94300.1"/>
    </source>
</evidence>
<dbReference type="HOGENOM" id="CLU_3043948_0_0_6"/>
<dbReference type="KEGG" id="gsn:YC6258_02262"/>
<evidence type="ECO:0000313" key="2">
    <source>
        <dbReference type="Proteomes" id="UP000032266"/>
    </source>
</evidence>
<dbReference type="STRING" id="1445510.YC6258_02262"/>
<accession>A0A0C5V4A3</accession>
<reference evidence="1 2" key="1">
    <citation type="submission" date="2014-01" db="EMBL/GenBank/DDBJ databases">
        <title>Full genme sequencing of cellulolytic bacterium Gynuella sunshinyii YC6258T gen. nov., sp. nov.</title>
        <authorList>
            <person name="Khan H."/>
            <person name="Chung E.J."/>
            <person name="Chung Y.R."/>
        </authorList>
    </citation>
    <scope>NUCLEOTIDE SEQUENCE [LARGE SCALE GENOMIC DNA]</scope>
    <source>
        <strain evidence="1 2">YC6258</strain>
    </source>
</reference>
<protein>
    <submittedName>
        <fullName evidence="1">Uncharacterized protein</fullName>
    </submittedName>
</protein>
<keyword evidence="2" id="KW-1185">Reference proteome</keyword>
<sequence>MVHQAQMTPQTRDPDHPMTVLVLTQTISLDERYTLVNAPFVMVILARGVELVQV</sequence>
<dbReference type="AlphaFoldDB" id="A0A0C5V4A3"/>
<gene>
    <name evidence="1" type="ORF">YC6258_02262</name>
</gene>
<organism evidence="1 2">
    <name type="scientific">Gynuella sunshinyii YC6258</name>
    <dbReference type="NCBI Taxonomy" id="1445510"/>
    <lineage>
        <taxon>Bacteria</taxon>
        <taxon>Pseudomonadati</taxon>
        <taxon>Pseudomonadota</taxon>
        <taxon>Gammaproteobacteria</taxon>
        <taxon>Oceanospirillales</taxon>
        <taxon>Saccharospirillaceae</taxon>
        <taxon>Gynuella</taxon>
    </lineage>
</organism>